<evidence type="ECO:0000313" key="1">
    <source>
        <dbReference type="EMBL" id="RDJ13473.1"/>
    </source>
</evidence>
<sequence>MDEDLRGPNLADGCHWDQMPFGKISKGCPDPRRRRRRRSVFALLPKRITEDAVITTRATTAFPTMTVPPSWSVGKLVMAPAAPRWL</sequence>
<dbReference type="Proteomes" id="UP000254939">
    <property type="component" value="Unassembled WGS sequence"/>
</dbReference>
<evidence type="ECO:0000313" key="2">
    <source>
        <dbReference type="Proteomes" id="UP000254939"/>
    </source>
</evidence>
<dbReference type="AlphaFoldDB" id="A0A370KSJ6"/>
<reference evidence="1 2" key="1">
    <citation type="submission" date="2017-03" db="EMBL/GenBank/DDBJ databases">
        <title>Genome analysis of Rhizobial strains effectives or ineffectives for nitrogen fixation isolated from bean seeds.</title>
        <authorList>
            <person name="Peralta H."/>
            <person name="Aguilar-Vera A."/>
            <person name="Mora Y."/>
            <person name="Vargas-Lagunas C."/>
            <person name="Girard L."/>
            <person name="Mora J."/>
        </authorList>
    </citation>
    <scope>NUCLEOTIDE SEQUENCE [LARGE SCALE GENOMIC DNA]</scope>
    <source>
        <strain evidence="1 2">CCGM3</strain>
    </source>
</reference>
<gene>
    <name evidence="1" type="ORF">B5K06_08770</name>
</gene>
<accession>A0A370KSJ6</accession>
<comment type="caution">
    <text evidence="1">The sequence shown here is derived from an EMBL/GenBank/DDBJ whole genome shotgun (WGS) entry which is preliminary data.</text>
</comment>
<organism evidence="1 2">
    <name type="scientific">Rhizobium grahamii</name>
    <dbReference type="NCBI Taxonomy" id="1120045"/>
    <lineage>
        <taxon>Bacteria</taxon>
        <taxon>Pseudomonadati</taxon>
        <taxon>Pseudomonadota</taxon>
        <taxon>Alphaproteobacteria</taxon>
        <taxon>Hyphomicrobiales</taxon>
        <taxon>Rhizobiaceae</taxon>
        <taxon>Rhizobium/Agrobacterium group</taxon>
        <taxon>Rhizobium</taxon>
    </lineage>
</organism>
<dbReference type="EMBL" id="NAAC01000008">
    <property type="protein sequence ID" value="RDJ13473.1"/>
    <property type="molecule type" value="Genomic_DNA"/>
</dbReference>
<proteinExistence type="predicted"/>
<protein>
    <submittedName>
        <fullName evidence="1">Uncharacterized protein</fullName>
    </submittedName>
</protein>
<name>A0A370KSJ6_9HYPH</name>